<evidence type="ECO:0000313" key="2">
    <source>
        <dbReference type="Proteomes" id="UP000248688"/>
    </source>
</evidence>
<evidence type="ECO:0000313" key="1">
    <source>
        <dbReference type="EMBL" id="AWW32448.1"/>
    </source>
</evidence>
<dbReference type="RefSeq" id="WP_112785821.1">
    <property type="nucleotide sequence ID" value="NZ_CP030041.1"/>
</dbReference>
<dbReference type="AlphaFoldDB" id="A0A2Z4IP90"/>
<dbReference type="KEGG" id="est:DN752_21135"/>
<reference evidence="1 2" key="1">
    <citation type="submission" date="2018-06" db="EMBL/GenBank/DDBJ databases">
        <title>Echinicola strongylocentroti sp. nov., isolated from a sea urchin Strongylocentrotus intermedius.</title>
        <authorList>
            <person name="Bae S.S."/>
        </authorList>
    </citation>
    <scope>NUCLEOTIDE SEQUENCE [LARGE SCALE GENOMIC DNA]</scope>
    <source>
        <strain evidence="1 2">MEBiC08714</strain>
    </source>
</reference>
<proteinExistence type="predicted"/>
<dbReference type="OrthoDB" id="880314at2"/>
<name>A0A2Z4IP90_9BACT</name>
<accession>A0A2Z4IP90</accession>
<dbReference type="Proteomes" id="UP000248688">
    <property type="component" value="Chromosome"/>
</dbReference>
<sequence length="184" mass="21501">MLIKDHKTYTDFFRLMATHHKKIHHSEQHFAFARMNLSAHPILAKEDIHEFINGIRSKLHFPCLLLNTFMAKPSSDDSYDAKRKTIQGEFFILDRGEQMNWDDQEDIFDSTEEIGTDIMAFLGDYYEDAPQEGIFQWSDAMTEKISNLSKDKNLSGTKFYFTIDIPNEVAFQLNTDAFDPELFE</sequence>
<protein>
    <submittedName>
        <fullName evidence="1">Uncharacterized protein</fullName>
    </submittedName>
</protein>
<gene>
    <name evidence="1" type="ORF">DN752_21135</name>
</gene>
<organism evidence="1 2">
    <name type="scientific">Echinicola strongylocentroti</name>
    <dbReference type="NCBI Taxonomy" id="1795355"/>
    <lineage>
        <taxon>Bacteria</taxon>
        <taxon>Pseudomonadati</taxon>
        <taxon>Bacteroidota</taxon>
        <taxon>Cytophagia</taxon>
        <taxon>Cytophagales</taxon>
        <taxon>Cyclobacteriaceae</taxon>
        <taxon>Echinicola</taxon>
    </lineage>
</organism>
<dbReference type="EMBL" id="CP030041">
    <property type="protein sequence ID" value="AWW32448.1"/>
    <property type="molecule type" value="Genomic_DNA"/>
</dbReference>
<keyword evidence="2" id="KW-1185">Reference proteome</keyword>